<gene>
    <name evidence="7" type="ORF">WG66_3020</name>
</gene>
<dbReference type="GO" id="GO:0008810">
    <property type="term" value="F:cellulase activity"/>
    <property type="evidence" value="ECO:0007669"/>
    <property type="project" value="InterPro"/>
</dbReference>
<dbReference type="GO" id="GO:0000272">
    <property type="term" value="P:polysaccharide catabolic process"/>
    <property type="evidence" value="ECO:0007669"/>
    <property type="project" value="UniProtKB-KW"/>
</dbReference>
<keyword evidence="3" id="KW-0624">Polysaccharide degradation</keyword>
<evidence type="ECO:0000256" key="3">
    <source>
        <dbReference type="RuleBase" id="RU361163"/>
    </source>
</evidence>
<dbReference type="Pfam" id="PF01670">
    <property type="entry name" value="Glyco_hydro_12"/>
    <property type="match status" value="1"/>
</dbReference>
<dbReference type="PANTHER" id="PTHR34002:SF9">
    <property type="entry name" value="XYLOGLUCAN-SPECIFIC ENDO-BETA-1,4-GLUCANASE A"/>
    <property type="match status" value="1"/>
</dbReference>
<dbReference type="GO" id="GO:0030248">
    <property type="term" value="F:cellulose binding"/>
    <property type="evidence" value="ECO:0007669"/>
    <property type="project" value="InterPro"/>
</dbReference>
<dbReference type="InterPro" id="IPR002594">
    <property type="entry name" value="GH12"/>
</dbReference>
<dbReference type="Pfam" id="PF00734">
    <property type="entry name" value="CBM_1"/>
    <property type="match status" value="1"/>
</dbReference>
<dbReference type="PROSITE" id="PS00562">
    <property type="entry name" value="CBM1_1"/>
    <property type="match status" value="1"/>
</dbReference>
<keyword evidence="3" id="KW-0378">Hydrolase</keyword>
<evidence type="ECO:0000256" key="5">
    <source>
        <dbReference type="SAM" id="SignalP"/>
    </source>
</evidence>
<dbReference type="InterPro" id="IPR035971">
    <property type="entry name" value="CBD_sf"/>
</dbReference>
<dbReference type="SUPFAM" id="SSF49899">
    <property type="entry name" value="Concanavalin A-like lectins/glucanases"/>
    <property type="match status" value="1"/>
</dbReference>
<keyword evidence="3" id="KW-0326">Glycosidase</keyword>
<feature type="compositionally biased region" description="Low complexity" evidence="4">
    <location>
        <begin position="62"/>
        <end position="80"/>
    </location>
</feature>
<keyword evidence="3" id="KW-0119">Carbohydrate metabolism</keyword>
<dbReference type="SMART" id="SM00236">
    <property type="entry name" value="fCBD"/>
    <property type="match status" value="1"/>
</dbReference>
<dbReference type="GO" id="GO:0005576">
    <property type="term" value="C:extracellular region"/>
    <property type="evidence" value="ECO:0007669"/>
    <property type="project" value="InterPro"/>
</dbReference>
<evidence type="ECO:0000259" key="6">
    <source>
        <dbReference type="PROSITE" id="PS51164"/>
    </source>
</evidence>
<name>A0A0W0G769_MONRR</name>
<feature type="region of interest" description="Disordered" evidence="4">
    <location>
        <begin position="62"/>
        <end position="83"/>
    </location>
</feature>
<feature type="chain" id="PRO_5006902386" description="CBM1 domain-containing protein" evidence="5">
    <location>
        <begin position="20"/>
        <end position="301"/>
    </location>
</feature>
<feature type="domain" description="CBM1" evidence="6">
    <location>
        <begin position="20"/>
        <end position="56"/>
    </location>
</feature>
<keyword evidence="2 5" id="KW-0732">Signal</keyword>
<accession>A0A0W0G769</accession>
<sequence>MLALTGFVALALSLASVSAQSVPAWGQCGGIGYNGPTTCVSGYTCVKQNDYYYQCIQGSGTPQTTTQTSSPPTSTSPSGPVDTTERCGQWDSVVVGPYTIYVNQWGKDGGSGTSCAKVNSLSGTTISYVNRWNWTGGTGVKSYTNVNLNQGVGKQLSAISKIPASWKWSQTQTGTIVANVAFDLFTAASAGASNQYEIMVWVANFNAGPISAQYGSDGKPVPIVQNVNLAGKSWNLYKGSNGAQTVFSFLTSDGSQINSFSGDLNDFIKYLTANQGLSKSQYLTTVQSGTEATSGDAVFTA</sequence>
<dbReference type="SUPFAM" id="SSF57180">
    <property type="entry name" value="Cellulose-binding domain"/>
    <property type="match status" value="1"/>
</dbReference>
<dbReference type="InterPro" id="IPR013319">
    <property type="entry name" value="GH11/12"/>
</dbReference>
<feature type="signal peptide" evidence="5">
    <location>
        <begin position="1"/>
        <end position="19"/>
    </location>
</feature>
<dbReference type="AlphaFoldDB" id="A0A0W0G769"/>
<evidence type="ECO:0000256" key="1">
    <source>
        <dbReference type="ARBA" id="ARBA00005519"/>
    </source>
</evidence>
<comment type="caution">
    <text evidence="7">The sequence shown here is derived from an EMBL/GenBank/DDBJ whole genome shotgun (WGS) entry which is preliminary data.</text>
</comment>
<dbReference type="EMBL" id="LATX01000932">
    <property type="protein sequence ID" value="KTB44404.1"/>
    <property type="molecule type" value="Genomic_DNA"/>
</dbReference>
<dbReference type="Proteomes" id="UP000054988">
    <property type="component" value="Unassembled WGS sequence"/>
</dbReference>
<dbReference type="PANTHER" id="PTHR34002">
    <property type="entry name" value="BLR1656 PROTEIN"/>
    <property type="match status" value="1"/>
</dbReference>
<organism evidence="7 8">
    <name type="scientific">Moniliophthora roreri</name>
    <name type="common">Frosty pod rot fungus</name>
    <name type="synonym">Monilia roreri</name>
    <dbReference type="NCBI Taxonomy" id="221103"/>
    <lineage>
        <taxon>Eukaryota</taxon>
        <taxon>Fungi</taxon>
        <taxon>Dikarya</taxon>
        <taxon>Basidiomycota</taxon>
        <taxon>Agaricomycotina</taxon>
        <taxon>Agaricomycetes</taxon>
        <taxon>Agaricomycetidae</taxon>
        <taxon>Agaricales</taxon>
        <taxon>Marasmiineae</taxon>
        <taxon>Marasmiaceae</taxon>
        <taxon>Moniliophthora</taxon>
    </lineage>
</organism>
<evidence type="ECO:0000313" key="8">
    <source>
        <dbReference type="Proteomes" id="UP000054988"/>
    </source>
</evidence>
<evidence type="ECO:0000313" key="7">
    <source>
        <dbReference type="EMBL" id="KTB44404.1"/>
    </source>
</evidence>
<dbReference type="InterPro" id="IPR000254">
    <property type="entry name" value="CBD"/>
</dbReference>
<evidence type="ECO:0000256" key="2">
    <source>
        <dbReference type="ARBA" id="ARBA00022729"/>
    </source>
</evidence>
<reference evidence="7 8" key="1">
    <citation type="submission" date="2015-12" db="EMBL/GenBank/DDBJ databases">
        <title>Draft genome sequence of Moniliophthora roreri, the causal agent of frosty pod rot of cacao.</title>
        <authorList>
            <person name="Aime M.C."/>
            <person name="Diaz-Valderrama J.R."/>
            <person name="Kijpornyongpan T."/>
            <person name="Phillips-Mora W."/>
        </authorList>
    </citation>
    <scope>NUCLEOTIDE SEQUENCE [LARGE SCALE GENOMIC DNA]</scope>
    <source>
        <strain evidence="7 8">MCA 2952</strain>
    </source>
</reference>
<comment type="similarity">
    <text evidence="1 3">Belongs to the glycosyl hydrolase 12 (cellulase H) family.</text>
</comment>
<protein>
    <recommendedName>
        <fullName evidence="6">CBM1 domain-containing protein</fullName>
    </recommendedName>
</protein>
<proteinExistence type="inferred from homology"/>
<evidence type="ECO:0000256" key="4">
    <source>
        <dbReference type="SAM" id="MobiDB-lite"/>
    </source>
</evidence>
<dbReference type="PROSITE" id="PS51164">
    <property type="entry name" value="CBM1_2"/>
    <property type="match status" value="1"/>
</dbReference>
<dbReference type="eggNOG" id="ENOG502RXZE">
    <property type="taxonomic scope" value="Eukaryota"/>
</dbReference>
<dbReference type="InterPro" id="IPR013320">
    <property type="entry name" value="ConA-like_dom_sf"/>
</dbReference>
<dbReference type="Gene3D" id="2.60.120.180">
    <property type="match status" value="1"/>
</dbReference>